<dbReference type="Pfam" id="PF03098">
    <property type="entry name" value="An_peroxidase"/>
    <property type="match status" value="2"/>
</dbReference>
<keyword evidence="4" id="KW-0349">Heme</keyword>
<keyword evidence="4" id="KW-0408">Iron</keyword>
<proteinExistence type="predicted"/>
<keyword evidence="4" id="KW-0479">Metal-binding</keyword>
<evidence type="ECO:0000256" key="1">
    <source>
        <dbReference type="ARBA" id="ARBA00004613"/>
    </source>
</evidence>
<protein>
    <recommendedName>
        <fullName evidence="7">Peroxidase</fullName>
    </recommendedName>
</protein>
<comment type="subcellular location">
    <subcellularLocation>
        <location evidence="1">Secreted</location>
    </subcellularLocation>
</comment>
<evidence type="ECO:0000313" key="6">
    <source>
        <dbReference type="Proteomes" id="UP000245119"/>
    </source>
</evidence>
<gene>
    <name evidence="5" type="ORF">C0Q70_02472</name>
</gene>
<dbReference type="InterPro" id="IPR037120">
    <property type="entry name" value="Haem_peroxidase_sf_animal"/>
</dbReference>
<evidence type="ECO:0008006" key="7">
    <source>
        <dbReference type="Google" id="ProtNLM"/>
    </source>
</evidence>
<dbReference type="PANTHER" id="PTHR11475">
    <property type="entry name" value="OXIDASE/PEROXIDASE"/>
    <property type="match status" value="1"/>
</dbReference>
<dbReference type="InterPro" id="IPR010255">
    <property type="entry name" value="Haem_peroxidase_sf"/>
</dbReference>
<dbReference type="PANTHER" id="PTHR11475:SF4">
    <property type="entry name" value="CHORION PEROXIDASE"/>
    <property type="match status" value="1"/>
</dbReference>
<comment type="caution">
    <text evidence="5">The sequence shown here is derived from an EMBL/GenBank/DDBJ whole genome shotgun (WGS) entry which is preliminary data.</text>
</comment>
<dbReference type="GO" id="GO:0006979">
    <property type="term" value="P:response to oxidative stress"/>
    <property type="evidence" value="ECO:0007669"/>
    <property type="project" value="InterPro"/>
</dbReference>
<dbReference type="GO" id="GO:0020037">
    <property type="term" value="F:heme binding"/>
    <property type="evidence" value="ECO:0007669"/>
    <property type="project" value="InterPro"/>
</dbReference>
<evidence type="ECO:0000313" key="5">
    <source>
        <dbReference type="EMBL" id="PVD35509.1"/>
    </source>
</evidence>
<dbReference type="EMBL" id="PZQS01000002">
    <property type="protein sequence ID" value="PVD35509.1"/>
    <property type="molecule type" value="Genomic_DNA"/>
</dbReference>
<dbReference type="SUPFAM" id="SSF48113">
    <property type="entry name" value="Heme-dependent peroxidases"/>
    <property type="match status" value="2"/>
</dbReference>
<evidence type="ECO:0000256" key="4">
    <source>
        <dbReference type="PIRSR" id="PIRSR619791-2"/>
    </source>
</evidence>
<accession>A0A2T7PQ07</accession>
<dbReference type="AlphaFoldDB" id="A0A2T7PQ07"/>
<sequence>MGPATIATSVAPGPGWRDFWLLSTLMDGSPRNSSILNSSLPLPSARVISQTIHPDKNATSNLTIFVMQFGQFMDHEMVSTPLPIVLQTGQLNDLVAAFSDRILIICKDGGLAAFAANILSCLPHGPTSRLAAISSILSAKYVCTAHTLELNSKSRHISSIPQRTLEELSSAVGSNFGPPSNQTNSSSECFPILFPPNDTNFRGTCMEFLRSQPIRDHNGNIVYPRENQTSSPLTSMPQLYMEHTFCEQVGETTSCQTTECKDCVKRNSSDICHLAGDDRVNELPGLTLLHAIFMRYHNLIASELRTRSPLASSEVIFQQARSVVIAVMQNILYSEWLPIVLGPNVRQDYNLNFHRTLRTEYDENSDPRIFQAFSTAVFRFGHTLIPRSFPLTPTRRVLLRELFFKPFETRENMDSLTEGFLTADSPQDRTQPFDRFIVEEVTGHLFENQQGPREGFDLVALNIQRGRDHGLPPYNAFRQVVGLPKVKSFDDSVLGAAGPRLAQIYAHVDDIDLFSGGLSEAPHDGGLAGETFSRLMALQFQRLKFGDKFFFGHRKAYFGFTTTQYNLVRNITMAHVLCRTTGIKKVQRNVFRIADQELTARRTLKNLTGEAAHVILTCEALQIVSPSLHLHFF</sequence>
<feature type="binding site" description="axial binding residue" evidence="4">
    <location>
        <position position="382"/>
    </location>
    <ligand>
        <name>heme b</name>
        <dbReference type="ChEBI" id="CHEBI:60344"/>
    </ligand>
    <ligandPart>
        <name>Fe</name>
        <dbReference type="ChEBI" id="CHEBI:18248"/>
    </ligandPart>
</feature>
<keyword evidence="3" id="KW-0325">Glycoprotein</keyword>
<dbReference type="OrthoDB" id="823504at2759"/>
<dbReference type="InterPro" id="IPR019791">
    <property type="entry name" value="Haem_peroxidase_animal"/>
</dbReference>
<dbReference type="Proteomes" id="UP000245119">
    <property type="component" value="Linkage Group LG2"/>
</dbReference>
<keyword evidence="2" id="KW-0964">Secreted</keyword>
<name>A0A2T7PQ07_POMCA</name>
<keyword evidence="6" id="KW-1185">Reference proteome</keyword>
<dbReference type="PROSITE" id="PS50292">
    <property type="entry name" value="PEROXIDASE_3"/>
    <property type="match status" value="1"/>
</dbReference>
<dbReference type="Gene3D" id="1.10.640.10">
    <property type="entry name" value="Haem peroxidase domain superfamily, animal type"/>
    <property type="match status" value="2"/>
</dbReference>
<organism evidence="5 6">
    <name type="scientific">Pomacea canaliculata</name>
    <name type="common">Golden apple snail</name>
    <dbReference type="NCBI Taxonomy" id="400727"/>
    <lineage>
        <taxon>Eukaryota</taxon>
        <taxon>Metazoa</taxon>
        <taxon>Spiralia</taxon>
        <taxon>Lophotrochozoa</taxon>
        <taxon>Mollusca</taxon>
        <taxon>Gastropoda</taxon>
        <taxon>Caenogastropoda</taxon>
        <taxon>Architaenioglossa</taxon>
        <taxon>Ampullarioidea</taxon>
        <taxon>Ampullariidae</taxon>
        <taxon>Pomacea</taxon>
    </lineage>
</organism>
<dbReference type="GO" id="GO:0046872">
    <property type="term" value="F:metal ion binding"/>
    <property type="evidence" value="ECO:0007669"/>
    <property type="project" value="UniProtKB-KW"/>
</dbReference>
<dbReference type="GO" id="GO:0004601">
    <property type="term" value="F:peroxidase activity"/>
    <property type="evidence" value="ECO:0007669"/>
    <property type="project" value="InterPro"/>
</dbReference>
<dbReference type="GO" id="GO:0005576">
    <property type="term" value="C:extracellular region"/>
    <property type="evidence" value="ECO:0007669"/>
    <property type="project" value="UniProtKB-SubCell"/>
</dbReference>
<evidence type="ECO:0000256" key="2">
    <source>
        <dbReference type="ARBA" id="ARBA00022525"/>
    </source>
</evidence>
<reference evidence="5 6" key="1">
    <citation type="submission" date="2018-04" db="EMBL/GenBank/DDBJ databases">
        <title>The genome of golden apple snail Pomacea canaliculata provides insight into stress tolerance and invasive adaptation.</title>
        <authorList>
            <person name="Liu C."/>
            <person name="Liu B."/>
            <person name="Ren Y."/>
            <person name="Zhang Y."/>
            <person name="Wang H."/>
            <person name="Li S."/>
            <person name="Jiang F."/>
            <person name="Yin L."/>
            <person name="Zhang G."/>
            <person name="Qian W."/>
            <person name="Fan W."/>
        </authorList>
    </citation>
    <scope>NUCLEOTIDE SEQUENCE [LARGE SCALE GENOMIC DNA]</scope>
    <source>
        <strain evidence="5">SZHN2017</strain>
        <tissue evidence="5">Muscle</tissue>
    </source>
</reference>
<evidence type="ECO:0000256" key="3">
    <source>
        <dbReference type="ARBA" id="ARBA00023180"/>
    </source>
</evidence>